<protein>
    <submittedName>
        <fullName evidence="1">Uncharacterized protein</fullName>
    </submittedName>
</protein>
<name>A0ABW3TEE6_9RHOB</name>
<organism evidence="1 2">
    <name type="scientific">Seohaeicola saemankumensis</name>
    <dbReference type="NCBI Taxonomy" id="481181"/>
    <lineage>
        <taxon>Bacteria</taxon>
        <taxon>Pseudomonadati</taxon>
        <taxon>Pseudomonadota</taxon>
        <taxon>Alphaproteobacteria</taxon>
        <taxon>Rhodobacterales</taxon>
        <taxon>Roseobacteraceae</taxon>
        <taxon>Seohaeicola</taxon>
    </lineage>
</organism>
<sequence>METGKRAEKGHFFLLKISMNPVCTAGFRDARCPFRCGQASENLIISNLFQPFVPKIIKFVPFAFDQIYGCNNTGAKARVMTR</sequence>
<evidence type="ECO:0000313" key="1">
    <source>
        <dbReference type="EMBL" id="MFD1194851.1"/>
    </source>
</evidence>
<gene>
    <name evidence="1" type="ORF">ACFQ3C_09235</name>
</gene>
<reference evidence="2" key="1">
    <citation type="journal article" date="2019" name="Int. J. Syst. Evol. Microbiol.">
        <title>The Global Catalogue of Microorganisms (GCM) 10K type strain sequencing project: providing services to taxonomists for standard genome sequencing and annotation.</title>
        <authorList>
            <consortium name="The Broad Institute Genomics Platform"/>
            <consortium name="The Broad Institute Genome Sequencing Center for Infectious Disease"/>
            <person name="Wu L."/>
            <person name="Ma J."/>
        </authorList>
    </citation>
    <scope>NUCLEOTIDE SEQUENCE [LARGE SCALE GENOMIC DNA]</scope>
    <source>
        <strain evidence="2">CCUG 55328</strain>
    </source>
</reference>
<dbReference type="RefSeq" id="WP_380790859.1">
    <property type="nucleotide sequence ID" value="NZ_JBHTKR010000003.1"/>
</dbReference>
<comment type="caution">
    <text evidence="1">The sequence shown here is derived from an EMBL/GenBank/DDBJ whole genome shotgun (WGS) entry which is preliminary data.</text>
</comment>
<evidence type="ECO:0000313" key="2">
    <source>
        <dbReference type="Proteomes" id="UP001597151"/>
    </source>
</evidence>
<proteinExistence type="predicted"/>
<dbReference type="Proteomes" id="UP001597151">
    <property type="component" value="Unassembled WGS sequence"/>
</dbReference>
<keyword evidence="2" id="KW-1185">Reference proteome</keyword>
<dbReference type="EMBL" id="JBHTKR010000003">
    <property type="protein sequence ID" value="MFD1194851.1"/>
    <property type="molecule type" value="Genomic_DNA"/>
</dbReference>
<accession>A0ABW3TEE6</accession>